<organism evidence="6 7">
    <name type="scientific">Psilocybe cf. subviscida</name>
    <dbReference type="NCBI Taxonomy" id="2480587"/>
    <lineage>
        <taxon>Eukaryota</taxon>
        <taxon>Fungi</taxon>
        <taxon>Dikarya</taxon>
        <taxon>Basidiomycota</taxon>
        <taxon>Agaricomycotina</taxon>
        <taxon>Agaricomycetes</taxon>
        <taxon>Agaricomycetidae</taxon>
        <taxon>Agaricales</taxon>
        <taxon>Agaricineae</taxon>
        <taxon>Strophariaceae</taxon>
        <taxon>Psilocybe</taxon>
    </lineage>
</organism>
<feature type="domain" description="PAS" evidence="5">
    <location>
        <begin position="151"/>
        <end position="173"/>
    </location>
</feature>
<accession>A0A8H5BHB1</accession>
<dbReference type="PROSITE" id="PS50112">
    <property type="entry name" value="PAS"/>
    <property type="match status" value="1"/>
</dbReference>
<protein>
    <recommendedName>
        <fullName evidence="5">PAS domain-containing protein</fullName>
    </recommendedName>
</protein>
<feature type="region of interest" description="Disordered" evidence="4">
    <location>
        <begin position="53"/>
        <end position="93"/>
    </location>
</feature>
<dbReference type="SUPFAM" id="SSF55785">
    <property type="entry name" value="PYP-like sensor domain (PAS domain)"/>
    <property type="match status" value="1"/>
</dbReference>
<evidence type="ECO:0000313" key="6">
    <source>
        <dbReference type="EMBL" id="KAF5323280.1"/>
    </source>
</evidence>
<evidence type="ECO:0000256" key="2">
    <source>
        <dbReference type="ARBA" id="ARBA00022643"/>
    </source>
</evidence>
<keyword evidence="1" id="KW-0285">Flavoprotein</keyword>
<dbReference type="OrthoDB" id="447251at2759"/>
<keyword evidence="7" id="KW-1185">Reference proteome</keyword>
<dbReference type="CDD" id="cd00130">
    <property type="entry name" value="PAS"/>
    <property type="match status" value="1"/>
</dbReference>
<comment type="caution">
    <text evidence="6">The sequence shown here is derived from an EMBL/GenBank/DDBJ whole genome shotgun (WGS) entry which is preliminary data.</text>
</comment>
<reference evidence="6 7" key="1">
    <citation type="journal article" date="2020" name="ISME J.">
        <title>Uncovering the hidden diversity of litter-decomposition mechanisms in mushroom-forming fungi.</title>
        <authorList>
            <person name="Floudas D."/>
            <person name="Bentzer J."/>
            <person name="Ahren D."/>
            <person name="Johansson T."/>
            <person name="Persson P."/>
            <person name="Tunlid A."/>
        </authorList>
    </citation>
    <scope>NUCLEOTIDE SEQUENCE [LARGE SCALE GENOMIC DNA]</scope>
    <source>
        <strain evidence="6 7">CBS 101986</strain>
    </source>
</reference>
<dbReference type="Pfam" id="PF13426">
    <property type="entry name" value="PAS_9"/>
    <property type="match status" value="1"/>
</dbReference>
<keyword evidence="2" id="KW-0288">FMN</keyword>
<dbReference type="InterPro" id="IPR000014">
    <property type="entry name" value="PAS"/>
</dbReference>
<evidence type="ECO:0000313" key="7">
    <source>
        <dbReference type="Proteomes" id="UP000567179"/>
    </source>
</evidence>
<keyword evidence="3" id="KW-0157">Chromophore</keyword>
<name>A0A8H5BHB1_9AGAR</name>
<evidence type="ECO:0000259" key="5">
    <source>
        <dbReference type="PROSITE" id="PS50112"/>
    </source>
</evidence>
<evidence type="ECO:0000256" key="3">
    <source>
        <dbReference type="ARBA" id="ARBA00022991"/>
    </source>
</evidence>
<dbReference type="InterPro" id="IPR035965">
    <property type="entry name" value="PAS-like_dom_sf"/>
</dbReference>
<evidence type="ECO:0000256" key="4">
    <source>
        <dbReference type="SAM" id="MobiDB-lite"/>
    </source>
</evidence>
<evidence type="ECO:0000256" key="1">
    <source>
        <dbReference type="ARBA" id="ARBA00022630"/>
    </source>
</evidence>
<dbReference type="Gene3D" id="3.30.450.20">
    <property type="entry name" value="PAS domain"/>
    <property type="match status" value="1"/>
</dbReference>
<dbReference type="PANTHER" id="PTHR47429:SF7">
    <property type="entry name" value="GATA-FACTOR"/>
    <property type="match status" value="1"/>
</dbReference>
<dbReference type="Proteomes" id="UP000567179">
    <property type="component" value="Unassembled WGS sequence"/>
</dbReference>
<dbReference type="PANTHER" id="PTHR47429">
    <property type="entry name" value="PROTEIN TWIN LOV 1"/>
    <property type="match status" value="1"/>
</dbReference>
<gene>
    <name evidence="6" type="ORF">D9619_013495</name>
</gene>
<dbReference type="EMBL" id="JAACJJ010000019">
    <property type="protein sequence ID" value="KAF5323280.1"/>
    <property type="molecule type" value="Genomic_DNA"/>
</dbReference>
<proteinExistence type="predicted"/>
<sequence>MDDHLPLQIPNFVYQQAPTLVPGGGAEVVPVSNAQWFVHNGFTPAAIDDSYFHSNSHQSTHHESTSSPFDFSEHTQQPQQQPEERPQPPPDFSVFLAPSPLGLPVYSQSGLDVIGLLTRVTNRPNPRIHLGPVDLSTAFCVVDTRRFDHPIVYCSETFCTLTGYSEKDVVGKNCRFLQAPGGKVAKGSVRTHTSPNAVNHLRKSLLADKECQTSIINYRNDGSVFINLVTVIPVPPLDDGEVIYQIGFQVDLNEQPNVILDKLRNGTYMVENNNTALAPPIHNQVQVYPGGRRISVQSAKDRKTHAIPR</sequence>
<dbReference type="AlphaFoldDB" id="A0A8H5BHB1"/>
<dbReference type="GO" id="GO:0005634">
    <property type="term" value="C:nucleus"/>
    <property type="evidence" value="ECO:0007669"/>
    <property type="project" value="TreeGrafter"/>
</dbReference>